<dbReference type="GO" id="GO:0009986">
    <property type="term" value="C:cell surface"/>
    <property type="evidence" value="ECO:0007669"/>
    <property type="project" value="TreeGrafter"/>
</dbReference>
<accession>A0A9Q1E638</accession>
<evidence type="ECO:0000256" key="2">
    <source>
        <dbReference type="ARBA" id="ARBA00009791"/>
    </source>
</evidence>
<dbReference type="GO" id="GO:0002282">
    <property type="term" value="P:microglial cell activation involved in immune response"/>
    <property type="evidence" value="ECO:0007669"/>
    <property type="project" value="TreeGrafter"/>
</dbReference>
<keyword evidence="7" id="KW-0479">Metal-binding</keyword>
<evidence type="ECO:0000256" key="4">
    <source>
        <dbReference type="ARBA" id="ARBA00022475"/>
    </source>
</evidence>
<dbReference type="GO" id="GO:1904151">
    <property type="term" value="P:positive regulation of microglial cell mediated cytotoxicity"/>
    <property type="evidence" value="ECO:0007669"/>
    <property type="project" value="TreeGrafter"/>
</dbReference>
<keyword evidence="12 16" id="KW-0472">Membrane</keyword>
<keyword evidence="9" id="KW-0106">Calcium</keyword>
<dbReference type="GO" id="GO:0002283">
    <property type="term" value="P:neutrophil activation involved in immune response"/>
    <property type="evidence" value="ECO:0007669"/>
    <property type="project" value="TreeGrafter"/>
</dbReference>
<evidence type="ECO:0000256" key="14">
    <source>
        <dbReference type="ARBA" id="ARBA00031252"/>
    </source>
</evidence>
<reference evidence="18" key="1">
    <citation type="journal article" date="2023" name="Science">
        <title>Genome structures resolve the early diversification of teleost fishes.</title>
        <authorList>
            <person name="Parey E."/>
            <person name="Louis A."/>
            <person name="Montfort J."/>
            <person name="Bouchez O."/>
            <person name="Roques C."/>
            <person name="Iampietro C."/>
            <person name="Lluch J."/>
            <person name="Castinel A."/>
            <person name="Donnadieu C."/>
            <person name="Desvignes T."/>
            <person name="Floi Bucao C."/>
            <person name="Jouanno E."/>
            <person name="Wen M."/>
            <person name="Mejri S."/>
            <person name="Dirks R."/>
            <person name="Jansen H."/>
            <person name="Henkel C."/>
            <person name="Chen W.J."/>
            <person name="Zahm M."/>
            <person name="Cabau C."/>
            <person name="Klopp C."/>
            <person name="Thompson A.W."/>
            <person name="Robinson-Rechavi M."/>
            <person name="Braasch I."/>
            <person name="Lecointre G."/>
            <person name="Bobe J."/>
            <person name="Postlethwait J.H."/>
            <person name="Berthelot C."/>
            <person name="Roest Crollius H."/>
            <person name="Guiguen Y."/>
        </authorList>
    </citation>
    <scope>NUCLEOTIDE SEQUENCE</scope>
    <source>
        <strain evidence="18">WJC10195</strain>
    </source>
</reference>
<dbReference type="InterPro" id="IPR026200">
    <property type="entry name" value="Tyrobp"/>
</dbReference>
<evidence type="ECO:0000256" key="13">
    <source>
        <dbReference type="ARBA" id="ARBA00023157"/>
    </source>
</evidence>
<keyword evidence="19" id="KW-1185">Reference proteome</keyword>
<dbReference type="GO" id="GO:0005886">
    <property type="term" value="C:plasma membrane"/>
    <property type="evidence" value="ECO:0007669"/>
    <property type="project" value="UniProtKB-SubCell"/>
</dbReference>
<evidence type="ECO:0000256" key="12">
    <source>
        <dbReference type="ARBA" id="ARBA00023136"/>
    </source>
</evidence>
<keyword evidence="8 17" id="KW-0732">Signal</keyword>
<evidence type="ECO:0000256" key="3">
    <source>
        <dbReference type="ARBA" id="ARBA00022356"/>
    </source>
</evidence>
<evidence type="ECO:0000256" key="15">
    <source>
        <dbReference type="SAM" id="MobiDB-lite"/>
    </source>
</evidence>
<gene>
    <name evidence="18" type="ORF">SKAU_G00418150</name>
</gene>
<keyword evidence="5" id="KW-0597">Phosphoprotein</keyword>
<evidence type="ECO:0000313" key="19">
    <source>
        <dbReference type="Proteomes" id="UP001152622"/>
    </source>
</evidence>
<evidence type="ECO:0000256" key="17">
    <source>
        <dbReference type="SAM" id="SignalP"/>
    </source>
</evidence>
<dbReference type="GO" id="GO:0032911">
    <property type="term" value="P:negative regulation of transforming growth factor beta1 production"/>
    <property type="evidence" value="ECO:0007669"/>
    <property type="project" value="TreeGrafter"/>
</dbReference>
<keyword evidence="11 16" id="KW-1133">Transmembrane helix</keyword>
<feature type="chain" id="PRO_5040293180" description="TYRO protein tyrosine kinase-binding protein" evidence="17">
    <location>
        <begin position="21"/>
        <end position="112"/>
    </location>
</feature>
<keyword evidence="4" id="KW-1003">Cell membrane</keyword>
<evidence type="ECO:0000256" key="8">
    <source>
        <dbReference type="ARBA" id="ARBA00022729"/>
    </source>
</evidence>
<comment type="subcellular location">
    <subcellularLocation>
        <location evidence="1">Cell membrane</location>
        <topology evidence="1">Single-pass type I membrane protein</topology>
    </subcellularLocation>
</comment>
<dbReference type="PANTHER" id="PTHR17554">
    <property type="entry name" value="TYRO PROTEIN TYROSINE KINASE-BINDING PROTEIN"/>
    <property type="match status" value="1"/>
</dbReference>
<evidence type="ECO:0000256" key="5">
    <source>
        <dbReference type="ARBA" id="ARBA00022553"/>
    </source>
</evidence>
<dbReference type="OrthoDB" id="9901873at2759"/>
<dbReference type="PANTHER" id="PTHR17554:SF2">
    <property type="entry name" value="TYRO PROTEIN TYROSINE KINASE-BINDING PROTEIN"/>
    <property type="match status" value="1"/>
</dbReference>
<keyword evidence="6 16" id="KW-0812">Transmembrane</keyword>
<evidence type="ECO:0000256" key="10">
    <source>
        <dbReference type="ARBA" id="ARBA00022859"/>
    </source>
</evidence>
<dbReference type="GO" id="GO:0030889">
    <property type="term" value="P:negative regulation of B cell proliferation"/>
    <property type="evidence" value="ECO:0007669"/>
    <property type="project" value="TreeGrafter"/>
</dbReference>
<dbReference type="AlphaFoldDB" id="A0A9Q1E638"/>
<evidence type="ECO:0000256" key="16">
    <source>
        <dbReference type="SAM" id="Phobius"/>
    </source>
</evidence>
<dbReference type="GO" id="GO:0032816">
    <property type="term" value="P:positive regulation of natural killer cell activation"/>
    <property type="evidence" value="ECO:0007669"/>
    <property type="project" value="TreeGrafter"/>
</dbReference>
<comment type="similarity">
    <text evidence="2">Belongs to the TYROBP family.</text>
</comment>
<feature type="region of interest" description="Disordered" evidence="15">
    <location>
        <begin position="68"/>
        <end position="101"/>
    </location>
</feature>
<proteinExistence type="inferred from homology"/>
<dbReference type="Proteomes" id="UP001152622">
    <property type="component" value="Chromosome 24"/>
</dbReference>
<comment type="caution">
    <text evidence="18">The sequence shown here is derived from an EMBL/GenBank/DDBJ whole genome shotgun (WGS) entry which is preliminary data.</text>
</comment>
<evidence type="ECO:0000256" key="9">
    <source>
        <dbReference type="ARBA" id="ARBA00022837"/>
    </source>
</evidence>
<keyword evidence="10" id="KW-0391">Immunity</keyword>
<feature type="signal peptide" evidence="17">
    <location>
        <begin position="1"/>
        <end position="20"/>
    </location>
</feature>
<feature type="transmembrane region" description="Helical" evidence="16">
    <location>
        <begin position="36"/>
        <end position="57"/>
    </location>
</feature>
<protein>
    <recommendedName>
        <fullName evidence="3">TYRO protein tyrosine kinase-binding protein</fullName>
    </recommendedName>
    <alternativeName>
        <fullName evidence="14">DNAX-activation protein 12</fullName>
    </alternativeName>
</protein>
<dbReference type="GO" id="GO:0046872">
    <property type="term" value="F:metal ion binding"/>
    <property type="evidence" value="ECO:0007669"/>
    <property type="project" value="UniProtKB-KW"/>
</dbReference>
<evidence type="ECO:0000313" key="18">
    <source>
        <dbReference type="EMBL" id="KAJ8332919.1"/>
    </source>
</evidence>
<name>A0A9Q1E638_SYNKA</name>
<organism evidence="18 19">
    <name type="scientific">Synaphobranchus kaupii</name>
    <name type="common">Kaup's arrowtooth eel</name>
    <dbReference type="NCBI Taxonomy" id="118154"/>
    <lineage>
        <taxon>Eukaryota</taxon>
        <taxon>Metazoa</taxon>
        <taxon>Chordata</taxon>
        <taxon>Craniata</taxon>
        <taxon>Vertebrata</taxon>
        <taxon>Euteleostomi</taxon>
        <taxon>Actinopterygii</taxon>
        <taxon>Neopterygii</taxon>
        <taxon>Teleostei</taxon>
        <taxon>Anguilliformes</taxon>
        <taxon>Synaphobranchidae</taxon>
        <taxon>Synaphobranchus</taxon>
    </lineage>
</organism>
<dbReference type="GO" id="GO:0034241">
    <property type="term" value="P:positive regulation of macrophage fusion"/>
    <property type="evidence" value="ECO:0007669"/>
    <property type="project" value="TreeGrafter"/>
</dbReference>
<dbReference type="Gene3D" id="1.10.287.770">
    <property type="entry name" value="YojJ-like"/>
    <property type="match status" value="1"/>
</dbReference>
<dbReference type="GO" id="GO:0005102">
    <property type="term" value="F:signaling receptor binding"/>
    <property type="evidence" value="ECO:0007669"/>
    <property type="project" value="TreeGrafter"/>
</dbReference>
<keyword evidence="13" id="KW-1015">Disulfide bond</keyword>
<evidence type="ECO:0000256" key="11">
    <source>
        <dbReference type="ARBA" id="ARBA00022989"/>
    </source>
</evidence>
<evidence type="ECO:0000256" key="6">
    <source>
        <dbReference type="ARBA" id="ARBA00022692"/>
    </source>
</evidence>
<evidence type="ECO:0000256" key="7">
    <source>
        <dbReference type="ARBA" id="ARBA00022723"/>
    </source>
</evidence>
<evidence type="ECO:0000256" key="1">
    <source>
        <dbReference type="ARBA" id="ARBA00004251"/>
    </source>
</evidence>
<sequence length="112" mass="12417">MGRSLCIATSFAGLFGPVVGQQDCRSCIHLEIGTVVGIIVADIVLTLLIALSVFFFVSRLKKRNRIEAPKTSPVKGKTQAMSTRKKPETESPYQELQGVQDDIYSDLQQFRK</sequence>
<dbReference type="EMBL" id="JAINUF010000024">
    <property type="protein sequence ID" value="KAJ8332919.1"/>
    <property type="molecule type" value="Genomic_DNA"/>
</dbReference>